<protein>
    <submittedName>
        <fullName evidence="3">EOG090X0CKL</fullName>
    </submittedName>
</protein>
<keyword evidence="2" id="KW-0472">Membrane</keyword>
<keyword evidence="2" id="KW-0812">Transmembrane</keyword>
<evidence type="ECO:0000256" key="2">
    <source>
        <dbReference type="SAM" id="Phobius"/>
    </source>
</evidence>
<dbReference type="GO" id="GO:0033615">
    <property type="term" value="P:mitochondrial proton-transporting ATP synthase complex assembly"/>
    <property type="evidence" value="ECO:0007669"/>
    <property type="project" value="TreeGrafter"/>
</dbReference>
<dbReference type="InterPro" id="IPR045325">
    <property type="entry name" value="TMEM70/TMEM186/TMEM223"/>
</dbReference>
<dbReference type="InterPro" id="IPR009724">
    <property type="entry name" value="TMEM70"/>
</dbReference>
<feature type="transmembrane region" description="Helical" evidence="2">
    <location>
        <begin position="102"/>
        <end position="124"/>
    </location>
</feature>
<evidence type="ECO:0000256" key="1">
    <source>
        <dbReference type="ARBA" id="ARBA00005280"/>
    </source>
</evidence>
<keyword evidence="2" id="KW-1133">Transmembrane helix</keyword>
<feature type="transmembrane region" description="Helical" evidence="2">
    <location>
        <begin position="73"/>
        <end position="90"/>
    </location>
</feature>
<dbReference type="EMBL" id="LR007006">
    <property type="protein sequence ID" value="SVE76625.1"/>
    <property type="molecule type" value="mRNA"/>
</dbReference>
<dbReference type="GO" id="GO:0031966">
    <property type="term" value="C:mitochondrial membrane"/>
    <property type="evidence" value="ECO:0007669"/>
    <property type="project" value="TreeGrafter"/>
</dbReference>
<dbReference type="Pfam" id="PF06979">
    <property type="entry name" value="TMEM70"/>
    <property type="match status" value="1"/>
</dbReference>
<organism evidence="3">
    <name type="scientific">Daphnia longispina</name>
    <dbReference type="NCBI Taxonomy" id="42846"/>
    <lineage>
        <taxon>Eukaryota</taxon>
        <taxon>Metazoa</taxon>
        <taxon>Ecdysozoa</taxon>
        <taxon>Arthropoda</taxon>
        <taxon>Crustacea</taxon>
        <taxon>Branchiopoda</taxon>
        <taxon>Diplostraca</taxon>
        <taxon>Cladocera</taxon>
        <taxon>Anomopoda</taxon>
        <taxon>Daphniidae</taxon>
        <taxon>Daphnia</taxon>
    </lineage>
</organism>
<gene>
    <name evidence="3" type="primary">EOG090X0CKL</name>
</gene>
<proteinExistence type="evidence at transcript level"/>
<reference evidence="3" key="1">
    <citation type="submission" date="2018-08" db="EMBL/GenBank/DDBJ databases">
        <authorList>
            <person name="Cornetti L."/>
        </authorList>
    </citation>
    <scope>NUCLEOTIDE SEQUENCE</scope>
    <source>
        <strain evidence="3">FI-G-95-1_INB4-1</strain>
    </source>
</reference>
<evidence type="ECO:0000313" key="3">
    <source>
        <dbReference type="EMBL" id="SVE76625.1"/>
    </source>
</evidence>
<name>A0A4Y7MAG0_9CRUS</name>
<accession>A0A4Y7MAG0</accession>
<dbReference type="AlphaFoldDB" id="A0A4Y7MAG0"/>
<comment type="similarity">
    <text evidence="1">Belongs to the TMEM70 family.</text>
</comment>
<sequence length="221" mass="25045">MMTQLTDHFGVIVRFLTKTCFTSLRQFSRGSINNSSSHGTVENNEDSLPAEEQDAPHQIYNGMLTKQVRAVKTFSLGTSLIGLGMQPVLYEQLTSQESSLPMIVALYSAVGLFTFVTPFLIHFITKKYVTDIMFDPVTKEYTATVYKFFPTKRKINFKLEDVTVPDVPGAFTSLHVKNLPLLCIPSDFLYPEHYIKFMGYDKPIDFKLSTPKDLTEDSKKS</sequence>
<dbReference type="PANTHER" id="PTHR13281:SF0">
    <property type="entry name" value="TRANSMEMBRANE PROTEIN 70, MITOCHONDRIAL"/>
    <property type="match status" value="1"/>
</dbReference>
<dbReference type="PANTHER" id="PTHR13281">
    <property type="entry name" value="TRANSMEMBRANE PROTEIN 70, MITOCHONDRIAL"/>
    <property type="match status" value="1"/>
</dbReference>